<sequence>MHRHQPPQTSLVIPAPATPGRSLAVWTTLGSNRTTWMHHGSCHNPQPHSRRTKVARPSAAYTMQPPRLKLVWILVHPRSRHFLHIYGPSLDSLAMVNSPLNPSQP</sequence>
<dbReference type="EMBL" id="KV011360">
    <property type="protein sequence ID" value="KZV26279.1"/>
    <property type="molecule type" value="Genomic_DNA"/>
</dbReference>
<evidence type="ECO:0000313" key="1">
    <source>
        <dbReference type="EMBL" id="KZV26279.1"/>
    </source>
</evidence>
<gene>
    <name evidence="1" type="ORF">F511_41812</name>
</gene>
<dbReference type="AlphaFoldDB" id="A0A2Z7B3M3"/>
<name>A0A2Z7B3M3_9LAMI</name>
<dbReference type="Proteomes" id="UP000250235">
    <property type="component" value="Unassembled WGS sequence"/>
</dbReference>
<protein>
    <submittedName>
        <fullName evidence="1">Uncharacterized protein</fullName>
    </submittedName>
</protein>
<evidence type="ECO:0000313" key="2">
    <source>
        <dbReference type="Proteomes" id="UP000250235"/>
    </source>
</evidence>
<keyword evidence="2" id="KW-1185">Reference proteome</keyword>
<reference evidence="1 2" key="1">
    <citation type="journal article" date="2015" name="Proc. Natl. Acad. Sci. U.S.A.">
        <title>The resurrection genome of Boea hygrometrica: A blueprint for survival of dehydration.</title>
        <authorList>
            <person name="Xiao L."/>
            <person name="Yang G."/>
            <person name="Zhang L."/>
            <person name="Yang X."/>
            <person name="Zhao S."/>
            <person name="Ji Z."/>
            <person name="Zhou Q."/>
            <person name="Hu M."/>
            <person name="Wang Y."/>
            <person name="Chen M."/>
            <person name="Xu Y."/>
            <person name="Jin H."/>
            <person name="Xiao X."/>
            <person name="Hu G."/>
            <person name="Bao F."/>
            <person name="Hu Y."/>
            <person name="Wan P."/>
            <person name="Li L."/>
            <person name="Deng X."/>
            <person name="Kuang T."/>
            <person name="Xiang C."/>
            <person name="Zhu J.K."/>
            <person name="Oliver M.J."/>
            <person name="He Y."/>
        </authorList>
    </citation>
    <scope>NUCLEOTIDE SEQUENCE [LARGE SCALE GENOMIC DNA]</scope>
    <source>
        <strain evidence="2">cv. XS01</strain>
    </source>
</reference>
<organism evidence="1 2">
    <name type="scientific">Dorcoceras hygrometricum</name>
    <dbReference type="NCBI Taxonomy" id="472368"/>
    <lineage>
        <taxon>Eukaryota</taxon>
        <taxon>Viridiplantae</taxon>
        <taxon>Streptophyta</taxon>
        <taxon>Embryophyta</taxon>
        <taxon>Tracheophyta</taxon>
        <taxon>Spermatophyta</taxon>
        <taxon>Magnoliopsida</taxon>
        <taxon>eudicotyledons</taxon>
        <taxon>Gunneridae</taxon>
        <taxon>Pentapetalae</taxon>
        <taxon>asterids</taxon>
        <taxon>lamiids</taxon>
        <taxon>Lamiales</taxon>
        <taxon>Gesneriaceae</taxon>
        <taxon>Didymocarpoideae</taxon>
        <taxon>Trichosporeae</taxon>
        <taxon>Loxocarpinae</taxon>
        <taxon>Dorcoceras</taxon>
    </lineage>
</organism>
<accession>A0A2Z7B3M3</accession>
<proteinExistence type="predicted"/>